<dbReference type="Gene3D" id="1.25.10.10">
    <property type="entry name" value="Leucine-rich Repeat Variant"/>
    <property type="match status" value="1"/>
</dbReference>
<proteinExistence type="predicted"/>
<dbReference type="Proteomes" id="UP001527090">
    <property type="component" value="Unassembled WGS sequence"/>
</dbReference>
<reference evidence="1 2" key="1">
    <citation type="submission" date="2022-05" db="EMBL/GenBank/DDBJ databases">
        <title>Genome Sequencing of Bee-Associated Microbes.</title>
        <authorList>
            <person name="Dunlap C."/>
        </authorList>
    </citation>
    <scope>NUCLEOTIDE SEQUENCE [LARGE SCALE GENOMIC DNA]</scope>
    <source>
        <strain evidence="1 2">NRRL NRS-750</strain>
    </source>
</reference>
<dbReference type="InterPro" id="IPR011989">
    <property type="entry name" value="ARM-like"/>
</dbReference>
<evidence type="ECO:0000313" key="2">
    <source>
        <dbReference type="Proteomes" id="UP001527090"/>
    </source>
</evidence>
<name>A0ABT4E9P5_PAEAL</name>
<dbReference type="InterPro" id="IPR016024">
    <property type="entry name" value="ARM-type_fold"/>
</dbReference>
<sequence length="487" mass="54879">MAMKEDWSFLDKISMGANATVKVTELLNNQGHQIIELERYSSSNKMWSTKIKRLRLADLLCLNCGRRIESRAKSKLGIIMSDSPTNIDRRWDVGLRDEDLVALINCKKSESGEWVAAENVNLFCIGDLRATETLSNLGPAKSASEGAEKDRTWGSYVPGFNGKVVGIDNGKIRFIKEDGKRFSKTIPENHHLFVTNSEHIVGGTKIVSSIVKSTAPLCCDARGYDFITDLDSPQNETKYCAVKALGFLPEFSEYSIPKLQELLLDNELDERIKLELYSTLIRLGLDVWSYFVNYYTSDATQAYLMESVLILGELSDFDKAKEILLSVASNVELHSEIRSAAIWSMGSQPILQREILRFIADDNEVVSTHAIAILEKMANEDITANLINYIGEDSAINAAVARIISQLNNINDREIVRAFVNSDNDMVKNWLLYSIGLSGRERFEGLIDELDTQPEKTKNSVLLLWDNNRNWITREVTDGIEFLKLQN</sequence>
<protein>
    <recommendedName>
        <fullName evidence="3">HEAT repeat domain-containing protein</fullName>
    </recommendedName>
</protein>
<evidence type="ECO:0008006" key="3">
    <source>
        <dbReference type="Google" id="ProtNLM"/>
    </source>
</evidence>
<gene>
    <name evidence="1" type="ORF">M5X04_08280</name>
</gene>
<organism evidence="1 2">
    <name type="scientific">Paenibacillus alvei</name>
    <name type="common">Bacillus alvei</name>
    <dbReference type="NCBI Taxonomy" id="44250"/>
    <lineage>
        <taxon>Bacteria</taxon>
        <taxon>Bacillati</taxon>
        <taxon>Bacillota</taxon>
        <taxon>Bacilli</taxon>
        <taxon>Bacillales</taxon>
        <taxon>Paenibacillaceae</taxon>
        <taxon>Paenibacillus</taxon>
    </lineage>
</organism>
<comment type="caution">
    <text evidence="1">The sequence shown here is derived from an EMBL/GenBank/DDBJ whole genome shotgun (WGS) entry which is preliminary data.</text>
</comment>
<dbReference type="RefSeq" id="WP_268631939.1">
    <property type="nucleotide sequence ID" value="NZ_JAMDLY010000009.1"/>
</dbReference>
<accession>A0ABT4E9P5</accession>
<dbReference type="SUPFAM" id="SSF48371">
    <property type="entry name" value="ARM repeat"/>
    <property type="match status" value="1"/>
</dbReference>
<dbReference type="EMBL" id="JAMDLY010000009">
    <property type="protein sequence ID" value="MCY9529328.1"/>
    <property type="molecule type" value="Genomic_DNA"/>
</dbReference>
<keyword evidence="2" id="KW-1185">Reference proteome</keyword>
<evidence type="ECO:0000313" key="1">
    <source>
        <dbReference type="EMBL" id="MCY9529328.1"/>
    </source>
</evidence>